<comment type="caution">
    <text evidence="7">The sequence shown here is derived from an EMBL/GenBank/DDBJ whole genome shotgun (WGS) entry which is preliminary data.</text>
</comment>
<evidence type="ECO:0000256" key="4">
    <source>
        <dbReference type="RuleBase" id="RU003733"/>
    </source>
</evidence>
<reference evidence="7 8" key="1">
    <citation type="submission" date="2016-10" db="EMBL/GenBank/DDBJ databases">
        <authorList>
            <person name="Varghese N."/>
            <person name="Submissions S."/>
        </authorList>
    </citation>
    <scope>NUCLEOTIDE SEQUENCE [LARGE SCALE GENOMIC DNA]</scope>
    <source>
        <strain evidence="7 8">CGMCC 1.7734</strain>
    </source>
</reference>
<dbReference type="CDD" id="cd07805">
    <property type="entry name" value="ASKHA_NBD_FGGY_CvXK-like"/>
    <property type="match status" value="1"/>
</dbReference>
<dbReference type="EMBL" id="FOEH01000001">
    <property type="protein sequence ID" value="SEP79073.1"/>
    <property type="molecule type" value="Genomic_DNA"/>
</dbReference>
<gene>
    <name evidence="7" type="ORF">SAMN05216232_0898</name>
</gene>
<evidence type="ECO:0000256" key="3">
    <source>
        <dbReference type="ARBA" id="ARBA00022777"/>
    </source>
</evidence>
<dbReference type="Gene3D" id="3.30.420.40">
    <property type="match status" value="2"/>
</dbReference>
<evidence type="ECO:0000259" key="6">
    <source>
        <dbReference type="Pfam" id="PF02782"/>
    </source>
</evidence>
<accession>A0A1H9ARQ0</accession>
<dbReference type="Proteomes" id="UP000198733">
    <property type="component" value="Unassembled WGS sequence"/>
</dbReference>
<dbReference type="PANTHER" id="PTHR43095:SF5">
    <property type="entry name" value="XYLULOSE KINASE"/>
    <property type="match status" value="1"/>
</dbReference>
<feature type="domain" description="Carbohydrate kinase FGGY N-terminal" evidence="5">
    <location>
        <begin position="3"/>
        <end position="243"/>
    </location>
</feature>
<evidence type="ECO:0000313" key="8">
    <source>
        <dbReference type="Proteomes" id="UP000198733"/>
    </source>
</evidence>
<comment type="similarity">
    <text evidence="1 4">Belongs to the FGGY kinase family.</text>
</comment>
<dbReference type="InterPro" id="IPR050406">
    <property type="entry name" value="FGGY_Carb_Kinase"/>
</dbReference>
<dbReference type="SUPFAM" id="SSF53067">
    <property type="entry name" value="Actin-like ATPase domain"/>
    <property type="match status" value="2"/>
</dbReference>
<dbReference type="InterPro" id="IPR043129">
    <property type="entry name" value="ATPase_NBD"/>
</dbReference>
<dbReference type="PIRSF" id="PIRSF000538">
    <property type="entry name" value="GlpK"/>
    <property type="match status" value="1"/>
</dbReference>
<dbReference type="RefSeq" id="WP_092502566.1">
    <property type="nucleotide sequence ID" value="NZ_FOEH01000001.1"/>
</dbReference>
<dbReference type="Pfam" id="PF00370">
    <property type="entry name" value="FGGY_N"/>
    <property type="match status" value="1"/>
</dbReference>
<dbReference type="InterPro" id="IPR000577">
    <property type="entry name" value="Carb_kinase_FGGY"/>
</dbReference>
<dbReference type="InterPro" id="IPR018485">
    <property type="entry name" value="FGGY_C"/>
</dbReference>
<evidence type="ECO:0000256" key="1">
    <source>
        <dbReference type="ARBA" id="ARBA00009156"/>
    </source>
</evidence>
<organism evidence="7 8">
    <name type="scientific">Virgibacillus subterraneus</name>
    <dbReference type="NCBI Taxonomy" id="621109"/>
    <lineage>
        <taxon>Bacteria</taxon>
        <taxon>Bacillati</taxon>
        <taxon>Bacillota</taxon>
        <taxon>Bacilli</taxon>
        <taxon>Bacillales</taxon>
        <taxon>Bacillaceae</taxon>
        <taxon>Virgibacillus</taxon>
    </lineage>
</organism>
<sequence length="493" mass="54702">MKYIAVFDIGTTSIKGVLLDKHADLKGPYSVLLETYTGPDGNVEQDPLDWWKGVKEMAWKWWNELDIDPHHISMITFAGQMEDVIPIADDVSRAILYSDTRASEEAEWINQKFPTIHEILGNTVSASTPVAKLRWLEKHNLSLYQNTPHFVFSAKDFIIYKMTNSVVTDPTTGATTGMMNLKKRQWEKRIIESIGIEETKLPKLLNAENIAGYLSKDAASETGFCENTPVLCGCGDAGASSVGASAVDQGDSYFYIGTTGWAAIIREGVKEDSEINGLFHLAHLPNDSTISIAPLLNVGNVHRWAVRTFTGSENTDRYDAFENLLKTSKAGSNGLLFLPYLHGERCPVRDSDARGAFWGIGPNTEDSDFARAVIEGISFALKQLIDLLNDNTSGNITLIGGGSKSESWCQILADCIGKPIRVPFESEYMPALGASSSAFIKLGWAKDYSDFSRHFIMSADASVYRPNMDNFVKYKEIYNRYLKMYPALKGIYS</sequence>
<evidence type="ECO:0000313" key="7">
    <source>
        <dbReference type="EMBL" id="SEP79073.1"/>
    </source>
</evidence>
<evidence type="ECO:0000259" key="5">
    <source>
        <dbReference type="Pfam" id="PF00370"/>
    </source>
</evidence>
<protein>
    <submittedName>
        <fullName evidence="7">Xylulokinase</fullName>
    </submittedName>
</protein>
<dbReference type="InterPro" id="IPR018484">
    <property type="entry name" value="FGGY_N"/>
</dbReference>
<feature type="domain" description="Carbohydrate kinase FGGY C-terminal" evidence="6">
    <location>
        <begin position="299"/>
        <end position="438"/>
    </location>
</feature>
<keyword evidence="8" id="KW-1185">Reference proteome</keyword>
<dbReference type="Pfam" id="PF02782">
    <property type="entry name" value="FGGY_C"/>
    <property type="match status" value="1"/>
</dbReference>
<keyword evidence="3 4" id="KW-0418">Kinase</keyword>
<dbReference type="PANTHER" id="PTHR43095">
    <property type="entry name" value="SUGAR KINASE"/>
    <property type="match status" value="1"/>
</dbReference>
<dbReference type="InterPro" id="IPR018483">
    <property type="entry name" value="Carb_kinase_FGGY_CS"/>
</dbReference>
<evidence type="ECO:0000256" key="2">
    <source>
        <dbReference type="ARBA" id="ARBA00022679"/>
    </source>
</evidence>
<name>A0A1H9ARQ0_9BACI</name>
<keyword evidence="2 4" id="KW-0808">Transferase</keyword>
<proteinExistence type="inferred from homology"/>
<dbReference type="PROSITE" id="PS00445">
    <property type="entry name" value="FGGY_KINASES_2"/>
    <property type="match status" value="1"/>
</dbReference>